<name>A0AAP2CLH9_9BACT</name>
<dbReference type="RefSeq" id="WP_213946306.1">
    <property type="nucleotide sequence ID" value="NZ_JAHCMY010000012.1"/>
</dbReference>
<gene>
    <name evidence="2" type="ORF">KI659_15625</name>
</gene>
<evidence type="ECO:0008006" key="4">
    <source>
        <dbReference type="Google" id="ProtNLM"/>
    </source>
</evidence>
<reference evidence="2 3" key="1">
    <citation type="submission" date="2021-05" db="EMBL/GenBank/DDBJ databases">
        <authorList>
            <person name="Zhang Z.D."/>
            <person name="Osman G."/>
        </authorList>
    </citation>
    <scope>NUCLEOTIDE SEQUENCE [LARGE SCALE GENOMIC DNA]</scope>
    <source>
        <strain evidence="2 3">KCTC 32217</strain>
    </source>
</reference>
<feature type="signal peptide" evidence="1">
    <location>
        <begin position="1"/>
        <end position="20"/>
    </location>
</feature>
<evidence type="ECO:0000313" key="3">
    <source>
        <dbReference type="Proteomes" id="UP001319104"/>
    </source>
</evidence>
<keyword evidence="1" id="KW-0732">Signal</keyword>
<sequence length="102" mass="11472">MKKLMLICALGTFGLASVNAATVPVLNSTEIYQETTRVAPENLPQPVKDAIDNDMEDKDARIVSANQRTKDGQMMYEVTFQKEDKTWTKKYDAQGNKVDDDK</sequence>
<evidence type="ECO:0000256" key="1">
    <source>
        <dbReference type="SAM" id="SignalP"/>
    </source>
</evidence>
<comment type="caution">
    <text evidence="2">The sequence shown here is derived from an EMBL/GenBank/DDBJ whole genome shotgun (WGS) entry which is preliminary data.</text>
</comment>
<evidence type="ECO:0000313" key="2">
    <source>
        <dbReference type="EMBL" id="MBS9525446.1"/>
    </source>
</evidence>
<accession>A0AAP2CLH9</accession>
<organism evidence="2 3">
    <name type="scientific">Litoribacter ruber</name>
    <dbReference type="NCBI Taxonomy" id="702568"/>
    <lineage>
        <taxon>Bacteria</taxon>
        <taxon>Pseudomonadati</taxon>
        <taxon>Bacteroidota</taxon>
        <taxon>Cytophagia</taxon>
        <taxon>Cytophagales</taxon>
        <taxon>Cyclobacteriaceae</taxon>
        <taxon>Litoribacter</taxon>
    </lineage>
</organism>
<dbReference type="AlphaFoldDB" id="A0AAP2CLH9"/>
<feature type="chain" id="PRO_5042925199" description="PepSY domain-containing protein" evidence="1">
    <location>
        <begin position="21"/>
        <end position="102"/>
    </location>
</feature>
<proteinExistence type="predicted"/>
<protein>
    <recommendedName>
        <fullName evidence="4">PepSY domain-containing protein</fullName>
    </recommendedName>
</protein>
<keyword evidence="3" id="KW-1185">Reference proteome</keyword>
<dbReference type="EMBL" id="JAHCMY010000012">
    <property type="protein sequence ID" value="MBS9525446.1"/>
    <property type="molecule type" value="Genomic_DNA"/>
</dbReference>
<dbReference type="Proteomes" id="UP001319104">
    <property type="component" value="Unassembled WGS sequence"/>
</dbReference>